<protein>
    <recommendedName>
        <fullName evidence="7">Zn(2)-C6 fungal-type domain-containing protein</fullName>
    </recommendedName>
</protein>
<evidence type="ECO:0000256" key="1">
    <source>
        <dbReference type="ARBA" id="ARBA00022723"/>
    </source>
</evidence>
<dbReference type="Pfam" id="PF00172">
    <property type="entry name" value="Zn_clus"/>
    <property type="match status" value="1"/>
</dbReference>
<dbReference type="GO" id="GO:0003677">
    <property type="term" value="F:DNA binding"/>
    <property type="evidence" value="ECO:0007669"/>
    <property type="project" value="UniProtKB-KW"/>
</dbReference>
<dbReference type="AlphaFoldDB" id="A0AAN6IU67"/>
<keyword evidence="4" id="KW-0804">Transcription</keyword>
<proteinExistence type="predicted"/>
<feature type="region of interest" description="Disordered" evidence="6">
    <location>
        <begin position="59"/>
        <end position="157"/>
    </location>
</feature>
<dbReference type="Proteomes" id="UP001161757">
    <property type="component" value="Unassembled WGS sequence"/>
</dbReference>
<dbReference type="InterPro" id="IPR036864">
    <property type="entry name" value="Zn2-C6_fun-type_DNA-bd_sf"/>
</dbReference>
<name>A0AAN6IU67_EXODE</name>
<dbReference type="Pfam" id="PF04082">
    <property type="entry name" value="Fungal_trans"/>
    <property type="match status" value="1"/>
</dbReference>
<evidence type="ECO:0000256" key="6">
    <source>
        <dbReference type="SAM" id="MobiDB-lite"/>
    </source>
</evidence>
<feature type="compositionally biased region" description="Polar residues" evidence="6">
    <location>
        <begin position="87"/>
        <end position="96"/>
    </location>
</feature>
<evidence type="ECO:0000313" key="8">
    <source>
        <dbReference type="EMBL" id="KAJ8990478.1"/>
    </source>
</evidence>
<keyword evidence="1" id="KW-0479">Metal-binding</keyword>
<evidence type="ECO:0000313" key="9">
    <source>
        <dbReference type="Proteomes" id="UP001161757"/>
    </source>
</evidence>
<dbReference type="SMART" id="SM00906">
    <property type="entry name" value="Fungal_trans"/>
    <property type="match status" value="1"/>
</dbReference>
<organism evidence="8 9">
    <name type="scientific">Exophiala dermatitidis</name>
    <name type="common">Black yeast-like fungus</name>
    <name type="synonym">Wangiella dermatitidis</name>
    <dbReference type="NCBI Taxonomy" id="5970"/>
    <lineage>
        <taxon>Eukaryota</taxon>
        <taxon>Fungi</taxon>
        <taxon>Dikarya</taxon>
        <taxon>Ascomycota</taxon>
        <taxon>Pezizomycotina</taxon>
        <taxon>Eurotiomycetes</taxon>
        <taxon>Chaetothyriomycetidae</taxon>
        <taxon>Chaetothyriales</taxon>
        <taxon>Herpotrichiellaceae</taxon>
        <taxon>Exophiala</taxon>
    </lineage>
</organism>
<reference evidence="8" key="1">
    <citation type="submission" date="2023-01" db="EMBL/GenBank/DDBJ databases">
        <title>Exophiala dermititidis isolated from Cystic Fibrosis Patient.</title>
        <authorList>
            <person name="Kurbessoian T."/>
            <person name="Crocker A."/>
            <person name="Murante D."/>
            <person name="Hogan D.A."/>
            <person name="Stajich J.E."/>
        </authorList>
    </citation>
    <scope>NUCLEOTIDE SEQUENCE</scope>
    <source>
        <strain evidence="8">Ex8</strain>
    </source>
</reference>
<comment type="caution">
    <text evidence="8">The sequence shown here is derived from an EMBL/GenBank/DDBJ whole genome shotgun (WGS) entry which is preliminary data.</text>
</comment>
<feature type="compositionally biased region" description="Polar residues" evidence="6">
    <location>
        <begin position="142"/>
        <end position="157"/>
    </location>
</feature>
<dbReference type="PROSITE" id="PS50048">
    <property type="entry name" value="ZN2_CY6_FUNGAL_2"/>
    <property type="match status" value="1"/>
</dbReference>
<gene>
    <name evidence="8" type="ORF">HRR80_005264</name>
</gene>
<sequence>MATQPPTSARPSPGSSDTTNPSKRIRLTLACNQCRKRKVRCDTETPKCRNCWLRDEDCETTDPRYPEKGPSVRRWATKDGLLPGQNPAATHRNQAQIPKHSQAESATASLDPDRRLSPTANSIPHGSGSVRTEASAPEENAIPSSADTNPPQGTMSWVSRGYQTSVNADGGHVNNEDNEPDLVVNADASKVKYMGGSSVQCLSVFVNIYLRRKGLPTFSSHFRSGMQHVEEFPLSLTTCIPPLPPQETLATCLDTFFTKVWPVYPVLERQTIEASIQFFQGLEASSSAGLQATMASSQVPQLAIIFAVTAIAADETAGEPTELGNLYVSAAYSLFAHLVATPYMTSVQALLLLAVALRCRFKDGQAWHVLAQAIRVAHSIGLHRYIPPQLTSTTATDQPPGGLQTKTQLQARVWWSCYALEKLMELETGRPSAIQDDGVDQILPQKADAADDAPDVFSFWIDLARILGQISRHLYRQHPTSAEQLMFEVGRLDQRLTQWANSLPENLKPGHELLGSHDAVQPHISTFLSLQYHHAQITLLRVSLVFPTQSFIDEVKRVGPNIPSYARLVQSENISTAAARATVRQVLELADHGIHSLIPSVTQLFLAVVVLALHVVKNPNKRLVRSDLELLITATEHLETLYIRGGQHSDFARGFQTLRTSVLAATNLEQGAINRRSTPASDPELSTEYLFGENRDSSSLARDSSLLVPAITPDPTSFGLNDNIPFEELWGAIGSYSLFEPTFDYPSLHHSH</sequence>
<dbReference type="SUPFAM" id="SSF57701">
    <property type="entry name" value="Zn2/Cys6 DNA-binding domain"/>
    <property type="match status" value="1"/>
</dbReference>
<dbReference type="CDD" id="cd12148">
    <property type="entry name" value="fungal_TF_MHR"/>
    <property type="match status" value="1"/>
</dbReference>
<dbReference type="PANTHER" id="PTHR46910">
    <property type="entry name" value="TRANSCRIPTION FACTOR PDR1"/>
    <property type="match status" value="1"/>
</dbReference>
<dbReference type="InterPro" id="IPR050987">
    <property type="entry name" value="AtrR-like"/>
</dbReference>
<feature type="compositionally biased region" description="Polar residues" evidence="6">
    <location>
        <begin position="1"/>
        <end position="22"/>
    </location>
</feature>
<evidence type="ECO:0000259" key="7">
    <source>
        <dbReference type="PROSITE" id="PS50048"/>
    </source>
</evidence>
<evidence type="ECO:0000256" key="2">
    <source>
        <dbReference type="ARBA" id="ARBA00023015"/>
    </source>
</evidence>
<dbReference type="EMBL" id="JAJGCB010000010">
    <property type="protein sequence ID" value="KAJ8990478.1"/>
    <property type="molecule type" value="Genomic_DNA"/>
</dbReference>
<dbReference type="PANTHER" id="PTHR46910:SF1">
    <property type="entry name" value="MISCELLANEOUS ZN(II)2CYS6 TRANSCRIPTION FACTOR (EUROFUNG)-RELATED"/>
    <property type="match status" value="1"/>
</dbReference>
<feature type="region of interest" description="Disordered" evidence="6">
    <location>
        <begin position="1"/>
        <end position="24"/>
    </location>
</feature>
<dbReference type="InterPro" id="IPR007219">
    <property type="entry name" value="XnlR_reg_dom"/>
</dbReference>
<dbReference type="InterPro" id="IPR001138">
    <property type="entry name" value="Zn2Cys6_DnaBD"/>
</dbReference>
<dbReference type="CDD" id="cd00067">
    <property type="entry name" value="GAL4"/>
    <property type="match status" value="1"/>
</dbReference>
<accession>A0AAN6IU67</accession>
<evidence type="ECO:0000256" key="5">
    <source>
        <dbReference type="ARBA" id="ARBA00023242"/>
    </source>
</evidence>
<keyword evidence="2" id="KW-0805">Transcription regulation</keyword>
<dbReference type="GO" id="GO:0008270">
    <property type="term" value="F:zinc ion binding"/>
    <property type="evidence" value="ECO:0007669"/>
    <property type="project" value="InterPro"/>
</dbReference>
<keyword evidence="3" id="KW-0238">DNA-binding</keyword>
<feature type="domain" description="Zn(2)-C6 fungal-type" evidence="7">
    <location>
        <begin position="30"/>
        <end position="60"/>
    </location>
</feature>
<evidence type="ECO:0000256" key="4">
    <source>
        <dbReference type="ARBA" id="ARBA00023163"/>
    </source>
</evidence>
<keyword evidence="5" id="KW-0539">Nucleus</keyword>
<dbReference type="GO" id="GO:0006351">
    <property type="term" value="P:DNA-templated transcription"/>
    <property type="evidence" value="ECO:0007669"/>
    <property type="project" value="InterPro"/>
</dbReference>
<dbReference type="PROSITE" id="PS00463">
    <property type="entry name" value="ZN2_CY6_FUNGAL_1"/>
    <property type="match status" value="1"/>
</dbReference>
<feature type="compositionally biased region" description="Polar residues" evidence="6">
    <location>
        <begin position="118"/>
        <end position="132"/>
    </location>
</feature>
<evidence type="ECO:0000256" key="3">
    <source>
        <dbReference type="ARBA" id="ARBA00023125"/>
    </source>
</evidence>
<dbReference type="Gene3D" id="4.10.240.10">
    <property type="entry name" value="Zn(2)-C6 fungal-type DNA-binding domain"/>
    <property type="match status" value="1"/>
</dbReference>
<dbReference type="SMART" id="SM00066">
    <property type="entry name" value="GAL4"/>
    <property type="match status" value="1"/>
</dbReference>
<dbReference type="GO" id="GO:0000981">
    <property type="term" value="F:DNA-binding transcription factor activity, RNA polymerase II-specific"/>
    <property type="evidence" value="ECO:0007669"/>
    <property type="project" value="InterPro"/>
</dbReference>